<comment type="caution">
    <text evidence="7">The sequence shown here is derived from an EMBL/GenBank/DDBJ whole genome shotgun (WGS) entry which is preliminary data.</text>
</comment>
<dbReference type="InterPro" id="IPR010998">
    <property type="entry name" value="Integrase_recombinase_N"/>
</dbReference>
<dbReference type="InterPro" id="IPR044068">
    <property type="entry name" value="CB"/>
</dbReference>
<keyword evidence="1" id="KW-0229">DNA integration</keyword>
<feature type="domain" description="Core-binding (CB)" evidence="6">
    <location>
        <begin position="58"/>
        <end position="137"/>
    </location>
</feature>
<dbReference type="Proteomes" id="UP001589814">
    <property type="component" value="Unassembled WGS sequence"/>
</dbReference>
<dbReference type="Pfam" id="PF24624">
    <property type="entry name" value="Int_N"/>
    <property type="match status" value="1"/>
</dbReference>
<protein>
    <submittedName>
        <fullName evidence="7">Tyrosine-type recombinase/integrase</fullName>
    </submittedName>
</protein>
<evidence type="ECO:0000256" key="4">
    <source>
        <dbReference type="PROSITE-ProRule" id="PRU01248"/>
    </source>
</evidence>
<evidence type="ECO:0000256" key="1">
    <source>
        <dbReference type="ARBA" id="ARBA00022908"/>
    </source>
</evidence>
<reference evidence="7 8" key="1">
    <citation type="submission" date="2024-09" db="EMBL/GenBank/DDBJ databases">
        <authorList>
            <person name="Sun Q."/>
            <person name="Mori K."/>
        </authorList>
    </citation>
    <scope>NUCLEOTIDE SEQUENCE [LARGE SCALE GENOMIC DNA]</scope>
    <source>
        <strain evidence="7 8">CCM 7415</strain>
    </source>
</reference>
<dbReference type="PANTHER" id="PTHR30349:SF93">
    <property type="entry name" value="FELS-2 PROPHAGE PROTEIN"/>
    <property type="match status" value="1"/>
</dbReference>
<dbReference type="PANTHER" id="PTHR30349">
    <property type="entry name" value="PHAGE INTEGRASE-RELATED"/>
    <property type="match status" value="1"/>
</dbReference>
<dbReference type="SUPFAM" id="SSF56349">
    <property type="entry name" value="DNA breaking-rejoining enzymes"/>
    <property type="match status" value="1"/>
</dbReference>
<dbReference type="Pfam" id="PF00589">
    <property type="entry name" value="Phage_integrase"/>
    <property type="match status" value="1"/>
</dbReference>
<dbReference type="InterPro" id="IPR013762">
    <property type="entry name" value="Integrase-like_cat_sf"/>
</dbReference>
<dbReference type="InterPro" id="IPR050090">
    <property type="entry name" value="Tyrosine_recombinase_XerCD"/>
</dbReference>
<dbReference type="EMBL" id="JBHLVX010000021">
    <property type="protein sequence ID" value="MFC0267565.1"/>
    <property type="molecule type" value="Genomic_DNA"/>
</dbReference>
<evidence type="ECO:0000259" key="6">
    <source>
        <dbReference type="PROSITE" id="PS51900"/>
    </source>
</evidence>
<keyword evidence="2 4" id="KW-0238">DNA-binding</keyword>
<evidence type="ECO:0000259" key="5">
    <source>
        <dbReference type="PROSITE" id="PS51898"/>
    </source>
</evidence>
<accession>A0ABV6G1W6</accession>
<evidence type="ECO:0000313" key="8">
    <source>
        <dbReference type="Proteomes" id="UP001589814"/>
    </source>
</evidence>
<evidence type="ECO:0000256" key="2">
    <source>
        <dbReference type="ARBA" id="ARBA00023125"/>
    </source>
</evidence>
<dbReference type="Gene3D" id="1.10.150.130">
    <property type="match status" value="1"/>
</dbReference>
<dbReference type="InterPro" id="IPR011010">
    <property type="entry name" value="DNA_brk_join_enz"/>
</dbReference>
<dbReference type="InterPro" id="IPR057084">
    <property type="entry name" value="Int_N"/>
</dbReference>
<proteinExistence type="predicted"/>
<keyword evidence="8" id="KW-1185">Reference proteome</keyword>
<dbReference type="PROSITE" id="PS51900">
    <property type="entry name" value="CB"/>
    <property type="match status" value="1"/>
</dbReference>
<dbReference type="Gene3D" id="1.10.443.10">
    <property type="entry name" value="Intergrase catalytic core"/>
    <property type="match status" value="1"/>
</dbReference>
<evidence type="ECO:0000313" key="7">
    <source>
        <dbReference type="EMBL" id="MFC0267565.1"/>
    </source>
</evidence>
<dbReference type="RefSeq" id="WP_019952896.1">
    <property type="nucleotide sequence ID" value="NZ_JBHLVX010000021.1"/>
</dbReference>
<feature type="domain" description="Tyr recombinase" evidence="5">
    <location>
        <begin position="159"/>
        <end position="322"/>
    </location>
</feature>
<dbReference type="InterPro" id="IPR002104">
    <property type="entry name" value="Integrase_catalytic"/>
</dbReference>
<dbReference type="PROSITE" id="PS51898">
    <property type="entry name" value="TYR_RECOMBINASE"/>
    <property type="match status" value="1"/>
</dbReference>
<dbReference type="CDD" id="cd00796">
    <property type="entry name" value="INT_Rci_Hp1_C"/>
    <property type="match status" value="1"/>
</dbReference>
<name>A0ABV6G1W6_9GAMM</name>
<sequence length="339" mass="38942">MIRKVTSGWQVDIQPEGRSGRRIRKTFRTRAEAKRFENAVRARAAAGEEYQPRKRDRRRLRDLAQFWYDVHGSSLKDGNVRLQKLRVLADQMGNPPVVSITPTDVARLRAERLQRGLKANTVNHDIAYLRAVLNVAIRMKEWAGENPFAAVSALRLPASELSWLNQEQIDTLFRELRASRSRNVLTITELCLYTGARWSEAQHLRAENVRNCSVTYVHTKNGRSRTVPIDSTFYDRLRSDHPRSGRLFPQDAYRAFSLALERTGIILPKGQRSHVLRHTFASHFIMNGGNLLTLQRILGHQTIQMTMRYAHLSPDHLIEAVKYSPRPGVDTMSTPDEKE</sequence>
<evidence type="ECO:0000256" key="3">
    <source>
        <dbReference type="ARBA" id="ARBA00023172"/>
    </source>
</evidence>
<organism evidence="7 8">
    <name type="scientific">Kushneria aurantia</name>
    <dbReference type="NCBI Taxonomy" id="504092"/>
    <lineage>
        <taxon>Bacteria</taxon>
        <taxon>Pseudomonadati</taxon>
        <taxon>Pseudomonadota</taxon>
        <taxon>Gammaproteobacteria</taxon>
        <taxon>Oceanospirillales</taxon>
        <taxon>Halomonadaceae</taxon>
        <taxon>Kushneria</taxon>
    </lineage>
</organism>
<gene>
    <name evidence="7" type="ORF">ACFFHW_06065</name>
</gene>
<keyword evidence="3" id="KW-0233">DNA recombination</keyword>